<proteinExistence type="predicted"/>
<dbReference type="AlphaFoldDB" id="A0AAV5VGQ6"/>
<gene>
    <name evidence="1" type="ORF">PFISCL1PPCAC_8412</name>
</gene>
<sequence length="92" mass="10222">MRKGSVWRMAEKKIECNPDDIKTAPSSDSDYELSSVDPIINRELSNSCNGTSLLVKDGYKTVKSKTLECQSGEYKYDGGSSKVLEAHCIKKQ</sequence>
<comment type="caution">
    <text evidence="1">The sequence shown here is derived from an EMBL/GenBank/DDBJ whole genome shotgun (WGS) entry which is preliminary data.</text>
</comment>
<dbReference type="EMBL" id="BTSY01000003">
    <property type="protein sequence ID" value="GMT17115.1"/>
    <property type="molecule type" value="Genomic_DNA"/>
</dbReference>
<reference evidence="1" key="1">
    <citation type="submission" date="2023-10" db="EMBL/GenBank/DDBJ databases">
        <title>Genome assembly of Pristionchus species.</title>
        <authorList>
            <person name="Yoshida K."/>
            <person name="Sommer R.J."/>
        </authorList>
    </citation>
    <scope>NUCLEOTIDE SEQUENCE</scope>
    <source>
        <strain evidence="1">RS5133</strain>
    </source>
</reference>
<feature type="non-terminal residue" evidence="1">
    <location>
        <position position="92"/>
    </location>
</feature>
<keyword evidence="2" id="KW-1185">Reference proteome</keyword>
<accession>A0AAV5VGQ6</accession>
<dbReference type="Proteomes" id="UP001432322">
    <property type="component" value="Unassembled WGS sequence"/>
</dbReference>
<evidence type="ECO:0000313" key="2">
    <source>
        <dbReference type="Proteomes" id="UP001432322"/>
    </source>
</evidence>
<protein>
    <submittedName>
        <fullName evidence="1">Uncharacterized protein</fullName>
    </submittedName>
</protein>
<name>A0AAV5VGQ6_9BILA</name>
<evidence type="ECO:0000313" key="1">
    <source>
        <dbReference type="EMBL" id="GMT17115.1"/>
    </source>
</evidence>
<organism evidence="1 2">
    <name type="scientific">Pristionchus fissidentatus</name>
    <dbReference type="NCBI Taxonomy" id="1538716"/>
    <lineage>
        <taxon>Eukaryota</taxon>
        <taxon>Metazoa</taxon>
        <taxon>Ecdysozoa</taxon>
        <taxon>Nematoda</taxon>
        <taxon>Chromadorea</taxon>
        <taxon>Rhabditida</taxon>
        <taxon>Rhabditina</taxon>
        <taxon>Diplogasteromorpha</taxon>
        <taxon>Diplogasteroidea</taxon>
        <taxon>Neodiplogasteridae</taxon>
        <taxon>Pristionchus</taxon>
    </lineage>
</organism>